<dbReference type="EMBL" id="ML769428">
    <property type="protein sequence ID" value="KAE9403074.1"/>
    <property type="molecule type" value="Genomic_DNA"/>
</dbReference>
<keyword evidence="2" id="KW-1185">Reference proteome</keyword>
<sequence>MSFTSPASTILCSNCQKPSFEPRVGLDSLEKYTETLCGSDPFTLDLQEVKEMVTLCDRDLGDYEVELMRLQSQVLLIQEQQTRLEIHRARLHSFTSPTRKISNENPGLDL</sequence>
<evidence type="ECO:0000313" key="2">
    <source>
        <dbReference type="Proteomes" id="UP000799118"/>
    </source>
</evidence>
<dbReference type="Proteomes" id="UP000799118">
    <property type="component" value="Unassembled WGS sequence"/>
</dbReference>
<accession>A0A6A4I2G4</accession>
<evidence type="ECO:0000313" key="1">
    <source>
        <dbReference type="EMBL" id="KAE9403074.1"/>
    </source>
</evidence>
<dbReference type="AlphaFoldDB" id="A0A6A4I2G4"/>
<organism evidence="1 2">
    <name type="scientific">Gymnopus androsaceus JB14</name>
    <dbReference type="NCBI Taxonomy" id="1447944"/>
    <lineage>
        <taxon>Eukaryota</taxon>
        <taxon>Fungi</taxon>
        <taxon>Dikarya</taxon>
        <taxon>Basidiomycota</taxon>
        <taxon>Agaricomycotina</taxon>
        <taxon>Agaricomycetes</taxon>
        <taxon>Agaricomycetidae</taxon>
        <taxon>Agaricales</taxon>
        <taxon>Marasmiineae</taxon>
        <taxon>Omphalotaceae</taxon>
        <taxon>Gymnopus</taxon>
    </lineage>
</organism>
<gene>
    <name evidence="1" type="ORF">BT96DRAFT_503388</name>
</gene>
<reference evidence="1" key="1">
    <citation type="journal article" date="2019" name="Environ. Microbiol.">
        <title>Fungal ecological strategies reflected in gene transcription - a case study of two litter decomposers.</title>
        <authorList>
            <person name="Barbi F."/>
            <person name="Kohler A."/>
            <person name="Barry K."/>
            <person name="Baskaran P."/>
            <person name="Daum C."/>
            <person name="Fauchery L."/>
            <person name="Ihrmark K."/>
            <person name="Kuo A."/>
            <person name="LaButti K."/>
            <person name="Lipzen A."/>
            <person name="Morin E."/>
            <person name="Grigoriev I.V."/>
            <person name="Henrissat B."/>
            <person name="Lindahl B."/>
            <person name="Martin F."/>
        </authorList>
    </citation>
    <scope>NUCLEOTIDE SEQUENCE</scope>
    <source>
        <strain evidence="1">JB14</strain>
    </source>
</reference>
<protein>
    <submittedName>
        <fullName evidence="1">Uncharacterized protein</fullName>
    </submittedName>
</protein>
<name>A0A6A4I2G4_9AGAR</name>
<proteinExistence type="predicted"/>